<comment type="subcellular location">
    <subcellularLocation>
        <location evidence="1">Cell outer membrane</location>
        <topology evidence="1">Multi-pass membrane protein</topology>
    </subcellularLocation>
</comment>
<evidence type="ECO:0000256" key="1">
    <source>
        <dbReference type="ARBA" id="ARBA00004571"/>
    </source>
</evidence>
<dbReference type="InterPro" id="IPR012910">
    <property type="entry name" value="Plug_dom"/>
</dbReference>
<dbReference type="Pfam" id="PF25183">
    <property type="entry name" value="OMP_b-brl_4"/>
    <property type="match status" value="1"/>
</dbReference>
<organism evidence="10 11">
    <name type="scientific">Edaphobacter dinghuensis</name>
    <dbReference type="NCBI Taxonomy" id="1560005"/>
    <lineage>
        <taxon>Bacteria</taxon>
        <taxon>Pseudomonadati</taxon>
        <taxon>Acidobacteriota</taxon>
        <taxon>Terriglobia</taxon>
        <taxon>Terriglobales</taxon>
        <taxon>Acidobacteriaceae</taxon>
        <taxon>Edaphobacter</taxon>
    </lineage>
</organism>
<feature type="chain" id="PRO_5037448292" description="TonB-dependent receptor-like beta-barrel domain-containing protein" evidence="7">
    <location>
        <begin position="19"/>
        <end position="1271"/>
    </location>
</feature>
<keyword evidence="5" id="KW-0472">Membrane</keyword>
<evidence type="ECO:0008006" key="12">
    <source>
        <dbReference type="Google" id="ProtNLM"/>
    </source>
</evidence>
<evidence type="ECO:0000256" key="2">
    <source>
        <dbReference type="ARBA" id="ARBA00022448"/>
    </source>
</evidence>
<comment type="caution">
    <text evidence="10">The sequence shown here is derived from an EMBL/GenBank/DDBJ whole genome shotgun (WGS) entry which is preliminary data.</text>
</comment>
<feature type="signal peptide" evidence="7">
    <location>
        <begin position="1"/>
        <end position="18"/>
    </location>
</feature>
<dbReference type="InterPro" id="IPR039426">
    <property type="entry name" value="TonB-dep_rcpt-like"/>
</dbReference>
<evidence type="ECO:0000256" key="5">
    <source>
        <dbReference type="ARBA" id="ARBA00023136"/>
    </source>
</evidence>
<dbReference type="PANTHER" id="PTHR30069">
    <property type="entry name" value="TONB-DEPENDENT OUTER MEMBRANE RECEPTOR"/>
    <property type="match status" value="1"/>
</dbReference>
<dbReference type="InterPro" id="IPR057601">
    <property type="entry name" value="Oar-like_b-barrel"/>
</dbReference>
<gene>
    <name evidence="10" type="ORF">GCM10011585_30740</name>
</gene>
<keyword evidence="3" id="KW-1134">Transmembrane beta strand</keyword>
<reference evidence="10" key="1">
    <citation type="journal article" date="2014" name="Int. J. Syst. Evol. Microbiol.">
        <title>Complete genome sequence of Corynebacterium casei LMG S-19264T (=DSM 44701T), isolated from a smear-ripened cheese.</title>
        <authorList>
            <consortium name="US DOE Joint Genome Institute (JGI-PGF)"/>
            <person name="Walter F."/>
            <person name="Albersmeier A."/>
            <person name="Kalinowski J."/>
            <person name="Ruckert C."/>
        </authorList>
    </citation>
    <scope>NUCLEOTIDE SEQUENCE</scope>
    <source>
        <strain evidence="10">CGMCC 1.12997</strain>
    </source>
</reference>
<dbReference type="Pfam" id="PF07715">
    <property type="entry name" value="Plug"/>
    <property type="match status" value="1"/>
</dbReference>
<dbReference type="RefSeq" id="WP_229739352.1">
    <property type="nucleotide sequence ID" value="NZ_BMGT01000003.1"/>
</dbReference>
<evidence type="ECO:0000256" key="3">
    <source>
        <dbReference type="ARBA" id="ARBA00022452"/>
    </source>
</evidence>
<dbReference type="Pfam" id="PF13620">
    <property type="entry name" value="CarboxypepD_reg"/>
    <property type="match status" value="1"/>
</dbReference>
<evidence type="ECO:0000259" key="9">
    <source>
        <dbReference type="Pfam" id="PF25183"/>
    </source>
</evidence>
<accession>A0A917M8V3</accession>
<keyword evidence="11" id="KW-1185">Reference proteome</keyword>
<proteinExistence type="predicted"/>
<dbReference type="SUPFAM" id="SSF56935">
    <property type="entry name" value="Porins"/>
    <property type="match status" value="1"/>
</dbReference>
<dbReference type="GO" id="GO:0009279">
    <property type="term" value="C:cell outer membrane"/>
    <property type="evidence" value="ECO:0007669"/>
    <property type="project" value="UniProtKB-SubCell"/>
</dbReference>
<dbReference type="Proteomes" id="UP000647241">
    <property type="component" value="Unassembled WGS sequence"/>
</dbReference>
<dbReference type="GO" id="GO:0044718">
    <property type="term" value="P:siderophore transmembrane transport"/>
    <property type="evidence" value="ECO:0007669"/>
    <property type="project" value="TreeGrafter"/>
</dbReference>
<dbReference type="EMBL" id="BMGT01000003">
    <property type="protein sequence ID" value="GGG84797.1"/>
    <property type="molecule type" value="Genomic_DNA"/>
</dbReference>
<evidence type="ECO:0000256" key="6">
    <source>
        <dbReference type="ARBA" id="ARBA00023237"/>
    </source>
</evidence>
<evidence type="ECO:0000259" key="8">
    <source>
        <dbReference type="Pfam" id="PF07715"/>
    </source>
</evidence>
<dbReference type="Gene3D" id="2.60.40.1120">
    <property type="entry name" value="Carboxypeptidase-like, regulatory domain"/>
    <property type="match status" value="1"/>
</dbReference>
<reference evidence="10" key="2">
    <citation type="submission" date="2020-09" db="EMBL/GenBank/DDBJ databases">
        <authorList>
            <person name="Sun Q."/>
            <person name="Zhou Y."/>
        </authorList>
    </citation>
    <scope>NUCLEOTIDE SEQUENCE</scope>
    <source>
        <strain evidence="10">CGMCC 1.12997</strain>
    </source>
</reference>
<keyword evidence="2" id="KW-0813">Transport</keyword>
<dbReference type="Gene3D" id="2.40.170.20">
    <property type="entry name" value="TonB-dependent receptor, beta-barrel domain"/>
    <property type="match status" value="1"/>
</dbReference>
<dbReference type="InterPro" id="IPR036942">
    <property type="entry name" value="Beta-barrel_TonB_sf"/>
</dbReference>
<dbReference type="GO" id="GO:0015344">
    <property type="term" value="F:siderophore uptake transmembrane transporter activity"/>
    <property type="evidence" value="ECO:0007669"/>
    <property type="project" value="TreeGrafter"/>
</dbReference>
<sequence length="1271" mass="133094">MLLAAFVGCLLLVEPAMAQTGGQGAIQGTVTDATGAVVPNATITAKNQDSGVVTTRVSTSAGVYNINPIIPGTYSVSVTAQGFQSFKQQNLVVDALKVTGLNVTLTIGNASETVTVTEAPPALDTTNATLGGVIENSTYTNLPLQMNGQQRDPTAFATLLPGAQSQGSARAPIIGGTGNYIAEVYVDGLPTTTANQQGDNRVVSNSIPVEAVDQFQVLTSVPGAEYQGAGALNFTIKSGGNQYHGTAAAYVRNTIFDTWGFSAPALTQKTASGSTVQAQKPVEHQNELVGAVGGPIPLTHKKGFFFVTYDKYHGRNGINPNTLTVPTALMRTGDFTELSSTVPVIYDPSTNSCTASGCTRQPFMGMKNGIPTLNVIPASRLSPITQYMQKFLPAPTNGGIVGNYLGGVPSGYDNWEFLSKVDYDLTPSQRLSVVLTLGSRKNVPFTVGGTPAGVVLPLPYTAGGYATIKPTIIDLEHSIVIKPNLVNQLKFGFTRFSQPVESLTDGIAPYRAAADIGITNLPAGQASDEFPGVTFNASTAYPTVQSNWTSNGASGATQTTVPNAFTLVDNLQWIKGKHSMTFGVQMQWLQDNVAAQLGPSGIFTTTFSPNDTANYTGTTLDSTKSGYSYASYLLGAINSSATTIQAFSEEGGRYRPISPYFQDDWKVNNKLTLNLGLRYDFFPPYREVQDRWSYLNPTKINPATGTPGVLEFAGHRGADISCECSTPVHTYMKNWGPRVGFSYSVNDKTVVRGGYALVFSRAGGVGGRGGAGSGTSQAGFTANLVLPAAQTTGANAGPSYYLNSQNTDFGGAGYQLTSPAAPSAASLIIGTGNYINGSGSVQTAGGAPGYADPYLSGRAPEVNFYNFGIERSVTNDLTLSVNYAGSNAHFLATGSNARGYWAGQLDPAYLAGLGAVRASDGKTPILNAPATAANVAIAQTAMPGIAVPYAAYTAAAAKSSAATVAHMLTAFPQYSGTTDTWGNVGNVSYNALQISLNQREWKGLSYTLNYTYSKNLGDDNTFRSGFNIPAAAMSNGVAYHQGRADRSYTTVAVPQNLAAYGVYKLPFGKGGIGGDNFLVRTLAGGWSFSSIFTYGSGVPLAVTYAGCTAPGQGQCMPDLNPNFSGSARKNGSWGKGITAATLGAAPSKGGTQYIDINAFSVPTNYGTTASGQTAITKIGDAPRSAPYQLWNPSTYELDASVRRSFNLTPERVKFIFEVDCLNVPNKNTFGGISTAWVDPNASPTAAANSNFGSVGSASGKRDFQFAGHVNF</sequence>
<keyword evidence="4" id="KW-0812">Transmembrane</keyword>
<feature type="domain" description="TonB-dependent receptor plug" evidence="8">
    <location>
        <begin position="160"/>
        <end position="228"/>
    </location>
</feature>
<evidence type="ECO:0000313" key="10">
    <source>
        <dbReference type="EMBL" id="GGG84797.1"/>
    </source>
</evidence>
<evidence type="ECO:0000256" key="7">
    <source>
        <dbReference type="SAM" id="SignalP"/>
    </source>
</evidence>
<dbReference type="InterPro" id="IPR008969">
    <property type="entry name" value="CarboxyPept-like_regulatory"/>
</dbReference>
<keyword evidence="6" id="KW-0998">Cell outer membrane</keyword>
<dbReference type="AlphaFoldDB" id="A0A917M8V3"/>
<keyword evidence="7" id="KW-0732">Signal</keyword>
<feature type="domain" description="TonB-dependent transporter Oar-like beta-barrel" evidence="9">
    <location>
        <begin position="235"/>
        <end position="1264"/>
    </location>
</feature>
<dbReference type="SUPFAM" id="SSF49464">
    <property type="entry name" value="Carboxypeptidase regulatory domain-like"/>
    <property type="match status" value="1"/>
</dbReference>
<name>A0A917M8V3_9BACT</name>
<protein>
    <recommendedName>
        <fullName evidence="12">TonB-dependent receptor-like beta-barrel domain-containing protein</fullName>
    </recommendedName>
</protein>
<evidence type="ECO:0000313" key="11">
    <source>
        <dbReference type="Proteomes" id="UP000647241"/>
    </source>
</evidence>
<evidence type="ECO:0000256" key="4">
    <source>
        <dbReference type="ARBA" id="ARBA00022692"/>
    </source>
</evidence>
<dbReference type="PANTHER" id="PTHR30069:SF46">
    <property type="entry name" value="OAR PROTEIN"/>
    <property type="match status" value="1"/>
</dbReference>